<dbReference type="AlphaFoldDB" id="A0ABD3H3U8"/>
<feature type="compositionally biased region" description="Basic and acidic residues" evidence="1">
    <location>
        <begin position="82"/>
        <end position="93"/>
    </location>
</feature>
<protein>
    <submittedName>
        <fullName evidence="2">Uncharacterized protein</fullName>
    </submittedName>
</protein>
<evidence type="ECO:0000313" key="2">
    <source>
        <dbReference type="EMBL" id="KAL3684819.1"/>
    </source>
</evidence>
<dbReference type="Proteomes" id="UP001633002">
    <property type="component" value="Unassembled WGS sequence"/>
</dbReference>
<dbReference type="EMBL" id="JBJQOH010000006">
    <property type="protein sequence ID" value="KAL3684819.1"/>
    <property type="molecule type" value="Genomic_DNA"/>
</dbReference>
<proteinExistence type="predicted"/>
<gene>
    <name evidence="2" type="ORF">R1sor_002841</name>
</gene>
<keyword evidence="3" id="KW-1185">Reference proteome</keyword>
<evidence type="ECO:0000313" key="3">
    <source>
        <dbReference type="Proteomes" id="UP001633002"/>
    </source>
</evidence>
<feature type="region of interest" description="Disordered" evidence="1">
    <location>
        <begin position="82"/>
        <end position="103"/>
    </location>
</feature>
<accession>A0ABD3H3U8</accession>
<sequence>MTRPPCPKYPSDFKNYHEMRKPGCAHTIRLPEESVMTYIDLKCSLEALTTHADEIWFLFETAPAMQATLQSAAFRVVLNSKEDTEQHEAKDADPDVDLPSTGKHSYTHYSVRISSYNKFKDGNGKAVVRW</sequence>
<name>A0ABD3H3U8_9MARC</name>
<reference evidence="2 3" key="1">
    <citation type="submission" date="2024-09" db="EMBL/GenBank/DDBJ databases">
        <title>Chromosome-scale assembly of Riccia sorocarpa.</title>
        <authorList>
            <person name="Paukszto L."/>
        </authorList>
    </citation>
    <scope>NUCLEOTIDE SEQUENCE [LARGE SCALE GENOMIC DNA]</scope>
    <source>
        <strain evidence="2">LP-2024</strain>
        <tissue evidence="2">Aerial parts of the thallus</tissue>
    </source>
</reference>
<comment type="caution">
    <text evidence="2">The sequence shown here is derived from an EMBL/GenBank/DDBJ whole genome shotgun (WGS) entry which is preliminary data.</text>
</comment>
<evidence type="ECO:0000256" key="1">
    <source>
        <dbReference type="SAM" id="MobiDB-lite"/>
    </source>
</evidence>
<organism evidence="2 3">
    <name type="scientific">Riccia sorocarpa</name>
    <dbReference type="NCBI Taxonomy" id="122646"/>
    <lineage>
        <taxon>Eukaryota</taxon>
        <taxon>Viridiplantae</taxon>
        <taxon>Streptophyta</taxon>
        <taxon>Embryophyta</taxon>
        <taxon>Marchantiophyta</taxon>
        <taxon>Marchantiopsida</taxon>
        <taxon>Marchantiidae</taxon>
        <taxon>Marchantiales</taxon>
        <taxon>Ricciaceae</taxon>
        <taxon>Riccia</taxon>
    </lineage>
</organism>